<dbReference type="KEGG" id="ahm:TL08_13250"/>
<organism evidence="9 10">
    <name type="scientific">Actinoalloteichus hymeniacidonis</name>
    <dbReference type="NCBI Taxonomy" id="340345"/>
    <lineage>
        <taxon>Bacteria</taxon>
        <taxon>Bacillati</taxon>
        <taxon>Actinomycetota</taxon>
        <taxon>Actinomycetes</taxon>
        <taxon>Pseudonocardiales</taxon>
        <taxon>Pseudonocardiaceae</taxon>
        <taxon>Actinoalloteichus</taxon>
    </lineage>
</organism>
<feature type="transmembrane region" description="Helical" evidence="7">
    <location>
        <begin position="169"/>
        <end position="193"/>
    </location>
</feature>
<keyword evidence="2" id="KW-0813">Transport</keyword>
<evidence type="ECO:0000256" key="7">
    <source>
        <dbReference type="SAM" id="Phobius"/>
    </source>
</evidence>
<dbReference type="PANTHER" id="PTHR42718">
    <property type="entry name" value="MAJOR FACILITATOR SUPERFAMILY MULTIDRUG TRANSPORTER MFSC"/>
    <property type="match status" value="1"/>
</dbReference>
<feature type="transmembrane region" description="Helical" evidence="7">
    <location>
        <begin position="205"/>
        <end position="226"/>
    </location>
</feature>
<evidence type="ECO:0000256" key="5">
    <source>
        <dbReference type="ARBA" id="ARBA00022989"/>
    </source>
</evidence>
<evidence type="ECO:0000256" key="3">
    <source>
        <dbReference type="ARBA" id="ARBA00022475"/>
    </source>
</evidence>
<dbReference type="Gene3D" id="1.20.1250.20">
    <property type="entry name" value="MFS general substrate transporter like domains"/>
    <property type="match status" value="1"/>
</dbReference>
<dbReference type="InterPro" id="IPR011701">
    <property type="entry name" value="MFS"/>
</dbReference>
<keyword evidence="6 7" id="KW-0472">Membrane</keyword>
<feature type="transmembrane region" description="Helical" evidence="7">
    <location>
        <begin position="141"/>
        <end position="163"/>
    </location>
</feature>
<proteinExistence type="predicted"/>
<name>A0AAC9MYH6_9PSEU</name>
<protein>
    <submittedName>
        <fullName evidence="9">Major Facilitator Superfamily transporter</fullName>
    </submittedName>
</protein>
<feature type="transmembrane region" description="Helical" evidence="7">
    <location>
        <begin position="362"/>
        <end position="384"/>
    </location>
</feature>
<dbReference type="InterPro" id="IPR020846">
    <property type="entry name" value="MFS_dom"/>
</dbReference>
<evidence type="ECO:0000259" key="8">
    <source>
        <dbReference type="PROSITE" id="PS50850"/>
    </source>
</evidence>
<dbReference type="AlphaFoldDB" id="A0AAC9MYH6"/>
<feature type="transmembrane region" description="Helical" evidence="7">
    <location>
        <begin position="53"/>
        <end position="71"/>
    </location>
</feature>
<keyword evidence="10" id="KW-1185">Reference proteome</keyword>
<feature type="transmembrane region" description="Helical" evidence="7">
    <location>
        <begin position="83"/>
        <end position="100"/>
    </location>
</feature>
<dbReference type="CDD" id="cd17321">
    <property type="entry name" value="MFS_MMR_MDR_like"/>
    <property type="match status" value="1"/>
</dbReference>
<keyword evidence="5 7" id="KW-1133">Transmembrane helix</keyword>
<feature type="transmembrane region" description="Helical" evidence="7">
    <location>
        <begin position="480"/>
        <end position="500"/>
    </location>
</feature>
<keyword evidence="4 7" id="KW-0812">Transmembrane</keyword>
<evidence type="ECO:0000313" key="10">
    <source>
        <dbReference type="Proteomes" id="UP000095210"/>
    </source>
</evidence>
<dbReference type="PROSITE" id="PS50850">
    <property type="entry name" value="MFS"/>
    <property type="match status" value="1"/>
</dbReference>
<evidence type="ECO:0000256" key="6">
    <source>
        <dbReference type="ARBA" id="ARBA00023136"/>
    </source>
</evidence>
<feature type="transmembrane region" description="Helical" evidence="7">
    <location>
        <begin position="270"/>
        <end position="295"/>
    </location>
</feature>
<feature type="transmembrane region" description="Helical" evidence="7">
    <location>
        <begin position="307"/>
        <end position="327"/>
    </location>
</feature>
<dbReference type="Pfam" id="PF07690">
    <property type="entry name" value="MFS_1"/>
    <property type="match status" value="1"/>
</dbReference>
<comment type="subcellular location">
    <subcellularLocation>
        <location evidence="1">Cell membrane</location>
        <topology evidence="1">Multi-pass membrane protein</topology>
    </subcellularLocation>
</comment>
<dbReference type="GO" id="GO:0022857">
    <property type="term" value="F:transmembrane transporter activity"/>
    <property type="evidence" value="ECO:0007669"/>
    <property type="project" value="InterPro"/>
</dbReference>
<accession>A0AAC9MYH6</accession>
<feature type="domain" description="Major facilitator superfamily (MFS) profile" evidence="8">
    <location>
        <begin position="17"/>
        <end position="505"/>
    </location>
</feature>
<feature type="transmembrane region" description="Helical" evidence="7">
    <location>
        <begin position="334"/>
        <end position="356"/>
    </location>
</feature>
<keyword evidence="3" id="KW-1003">Cell membrane</keyword>
<evidence type="ECO:0000256" key="4">
    <source>
        <dbReference type="ARBA" id="ARBA00022692"/>
    </source>
</evidence>
<dbReference type="RefSeq" id="WP_069849242.1">
    <property type="nucleotide sequence ID" value="NZ_CP014859.1"/>
</dbReference>
<reference evidence="10" key="1">
    <citation type="submission" date="2016-03" db="EMBL/GenBank/DDBJ databases">
        <title>Complete genome sequence of the type strain Actinoalloteichus hymeniacidonis DSM 45092.</title>
        <authorList>
            <person name="Schaffert L."/>
            <person name="Albersmeier A."/>
            <person name="Winkler A."/>
            <person name="Kalinowski J."/>
            <person name="Zotchev S."/>
            <person name="Ruckert C."/>
        </authorList>
    </citation>
    <scope>NUCLEOTIDE SEQUENCE [LARGE SCALE GENOMIC DNA]</scope>
    <source>
        <strain evidence="10">HPA177(T) (DSM 45092(T))</strain>
    </source>
</reference>
<evidence type="ECO:0000313" key="9">
    <source>
        <dbReference type="EMBL" id="AOS63464.1"/>
    </source>
</evidence>
<dbReference type="Gene3D" id="1.20.1720.10">
    <property type="entry name" value="Multidrug resistance protein D"/>
    <property type="match status" value="1"/>
</dbReference>
<evidence type="ECO:0000256" key="1">
    <source>
        <dbReference type="ARBA" id="ARBA00004651"/>
    </source>
</evidence>
<evidence type="ECO:0000256" key="2">
    <source>
        <dbReference type="ARBA" id="ARBA00022448"/>
    </source>
</evidence>
<dbReference type="Proteomes" id="UP000095210">
    <property type="component" value="Chromosome"/>
</dbReference>
<sequence>MTQSNPPRRAGRREWLGLVVLTLPTLLLAMDMTVLHLAVPALSADLAPSGTQLLWIVDIYGFLIAGFLVTMGAIGDRIGRRRLLLWGAVAFGAGSVLAAFSDSAEMLIATRALLGIAGATLMPSTLSLIRAMFEDSQQRRVAIGAWMACFTVGAAVGPLAGGLLLERFWWGSVFLLGVPVMLVLLVSGPLVLPEQRDPTAGRLDLFSAVLSLAAVLLMVAGLKSLAADGAQWPQGITLLVGLALGVLFVRRQYTLTHPLLDPTLFRSSAFSVSLAAQTLAIFAMAGLQFFAAQYLQLILGLTPLQAGLWMVPSMAAATAGTLLVPLIMRRTARVAPVMTAGLALAAVGGLIVSMVGDSPDSGVWTLVLGFVLISLGLGPTMTLATDQIMGAVPAHRGGAAAAISETGGELGTALGIALLGSLGGAIYRIGVGDTLAGLSTADAARDSLSGAVLTAQRLPAAEAEPMLAAARTAFVDGMQVTALASTAMVLGIAVLVAMILRPGPKHTEPDAQTAPVS</sequence>
<feature type="transmembrane region" description="Helical" evidence="7">
    <location>
        <begin position="232"/>
        <end position="249"/>
    </location>
</feature>
<dbReference type="EMBL" id="CP014859">
    <property type="protein sequence ID" value="AOS63464.1"/>
    <property type="molecule type" value="Genomic_DNA"/>
</dbReference>
<dbReference type="PRINTS" id="PR01036">
    <property type="entry name" value="TCRTETB"/>
</dbReference>
<dbReference type="GO" id="GO:0005886">
    <property type="term" value="C:plasma membrane"/>
    <property type="evidence" value="ECO:0007669"/>
    <property type="project" value="UniProtKB-SubCell"/>
</dbReference>
<dbReference type="InterPro" id="IPR036259">
    <property type="entry name" value="MFS_trans_sf"/>
</dbReference>
<dbReference type="PANTHER" id="PTHR42718:SF47">
    <property type="entry name" value="METHYL VIOLOGEN RESISTANCE PROTEIN SMVA"/>
    <property type="match status" value="1"/>
</dbReference>
<feature type="transmembrane region" description="Helical" evidence="7">
    <location>
        <begin position="106"/>
        <end position="129"/>
    </location>
</feature>
<dbReference type="SUPFAM" id="SSF103473">
    <property type="entry name" value="MFS general substrate transporter"/>
    <property type="match status" value="1"/>
</dbReference>
<gene>
    <name evidence="9" type="ORF">TL08_13250</name>
</gene>